<proteinExistence type="predicted"/>
<dbReference type="EMBL" id="CAESAL010000062">
    <property type="protein sequence ID" value="CAB4345038.1"/>
    <property type="molecule type" value="Genomic_DNA"/>
</dbReference>
<dbReference type="Pfam" id="PF08450">
    <property type="entry name" value="SGL"/>
    <property type="match status" value="1"/>
</dbReference>
<dbReference type="InterPro" id="IPR011042">
    <property type="entry name" value="6-blade_b-propeller_TolB-like"/>
</dbReference>
<dbReference type="AlphaFoldDB" id="A0A6J5ZU81"/>
<reference evidence="2" key="1">
    <citation type="submission" date="2020-05" db="EMBL/GenBank/DDBJ databases">
        <authorList>
            <person name="Chiriac C."/>
            <person name="Salcher M."/>
            <person name="Ghai R."/>
            <person name="Kavagutti S V."/>
        </authorList>
    </citation>
    <scope>NUCLEOTIDE SEQUENCE</scope>
</reference>
<evidence type="ECO:0000259" key="1">
    <source>
        <dbReference type="Pfam" id="PF08450"/>
    </source>
</evidence>
<organism evidence="2">
    <name type="scientific">freshwater metagenome</name>
    <dbReference type="NCBI Taxonomy" id="449393"/>
    <lineage>
        <taxon>unclassified sequences</taxon>
        <taxon>metagenomes</taxon>
        <taxon>ecological metagenomes</taxon>
    </lineage>
</organism>
<dbReference type="InterPro" id="IPR051262">
    <property type="entry name" value="SMP-30/CGR1_Lactonase"/>
</dbReference>
<sequence>MDIEIVSEGLGFAEGPVEMPNGDIVTVDVRGGRIMRTQTDGLTREIASPGGGPNGAAIGPDGALYVVNNGGFPWSERSGLIIPVDENGSTRPPNFEGGWVDRIDPETGDIDRLFDGLDGERFLGPNDIVFDRSGGFWFTDLGKSDARSMDRGSLFYARPDGTGLRRVASNLTGPNGVGLSPDGSIVYVAETNTGRLLAWDVVGPGEVSGSPKIMMATPNHFDSLAVEADGTVVVAAISHGICVLRPSGEIDYVEVPDVMTTNVCFAGDDMQSAYITMSASGRLGKVRWPRPGLRLAF</sequence>
<name>A0A6J5ZU81_9ZZZZ</name>
<gene>
    <name evidence="2" type="ORF">UFOPK3331_01457</name>
</gene>
<protein>
    <submittedName>
        <fullName evidence="2">Unannotated protein</fullName>
    </submittedName>
</protein>
<feature type="domain" description="SMP-30/Gluconolactonase/LRE-like region" evidence="1">
    <location>
        <begin position="12"/>
        <end position="277"/>
    </location>
</feature>
<accession>A0A6J5ZU81</accession>
<dbReference type="PANTHER" id="PTHR47572:SF5">
    <property type="entry name" value="BLR2277 PROTEIN"/>
    <property type="match status" value="1"/>
</dbReference>
<dbReference type="SUPFAM" id="SSF63829">
    <property type="entry name" value="Calcium-dependent phosphotriesterase"/>
    <property type="match status" value="1"/>
</dbReference>
<dbReference type="PANTHER" id="PTHR47572">
    <property type="entry name" value="LIPOPROTEIN-RELATED"/>
    <property type="match status" value="1"/>
</dbReference>
<dbReference type="PRINTS" id="PR01790">
    <property type="entry name" value="SMP30FAMILY"/>
</dbReference>
<dbReference type="InterPro" id="IPR005511">
    <property type="entry name" value="SMP-30"/>
</dbReference>
<dbReference type="Gene3D" id="2.120.10.30">
    <property type="entry name" value="TolB, C-terminal domain"/>
    <property type="match status" value="1"/>
</dbReference>
<evidence type="ECO:0000313" key="2">
    <source>
        <dbReference type="EMBL" id="CAB4345038.1"/>
    </source>
</evidence>
<dbReference type="InterPro" id="IPR013658">
    <property type="entry name" value="SGL"/>
</dbReference>